<evidence type="ECO:0000313" key="1">
    <source>
        <dbReference type="EMBL" id="OIQ79882.1"/>
    </source>
</evidence>
<proteinExistence type="predicted"/>
<dbReference type="InterPro" id="IPR038444">
    <property type="entry name" value="DUF465_sf"/>
</dbReference>
<comment type="caution">
    <text evidence="1">The sequence shown here is derived from an EMBL/GenBank/DDBJ whole genome shotgun (WGS) entry which is preliminary data.</text>
</comment>
<sequence>MVPYISIPTLWSLTMWMDHHDLLREFPEDARAIIALRASNGHFDVLCERFDAVSAEIVRIERGKEPASEARLKALRHDRLGIKDEIVALLRAH</sequence>
<dbReference type="AlphaFoldDB" id="A0A1J5Q9L7"/>
<gene>
    <name evidence="1" type="ORF">GALL_383750</name>
</gene>
<dbReference type="EMBL" id="MLJW01001144">
    <property type="protein sequence ID" value="OIQ79882.1"/>
    <property type="molecule type" value="Genomic_DNA"/>
</dbReference>
<accession>A0A1J5Q9L7</accession>
<protein>
    <recommendedName>
        <fullName evidence="2">Protein containing DUF465</fullName>
    </recommendedName>
</protein>
<evidence type="ECO:0008006" key="2">
    <source>
        <dbReference type="Google" id="ProtNLM"/>
    </source>
</evidence>
<organism evidence="1">
    <name type="scientific">mine drainage metagenome</name>
    <dbReference type="NCBI Taxonomy" id="410659"/>
    <lineage>
        <taxon>unclassified sequences</taxon>
        <taxon>metagenomes</taxon>
        <taxon>ecological metagenomes</taxon>
    </lineage>
</organism>
<reference evidence="1" key="1">
    <citation type="submission" date="2016-10" db="EMBL/GenBank/DDBJ databases">
        <title>Sequence of Gallionella enrichment culture.</title>
        <authorList>
            <person name="Poehlein A."/>
            <person name="Muehling M."/>
            <person name="Daniel R."/>
        </authorList>
    </citation>
    <scope>NUCLEOTIDE SEQUENCE</scope>
</reference>
<name>A0A1J5Q9L7_9ZZZZ</name>
<dbReference type="InterPro" id="IPR007420">
    <property type="entry name" value="DUF465"/>
</dbReference>
<dbReference type="Gene3D" id="6.10.280.50">
    <property type="match status" value="1"/>
</dbReference>
<dbReference type="Pfam" id="PF04325">
    <property type="entry name" value="DUF465"/>
    <property type="match status" value="1"/>
</dbReference>